<proteinExistence type="predicted"/>
<name>A0A9Q1H0Z6_HOLLE</name>
<dbReference type="EMBL" id="JAIZAY010000015">
    <property type="protein sequence ID" value="KAJ8028650.1"/>
    <property type="molecule type" value="Genomic_DNA"/>
</dbReference>
<gene>
    <name evidence="1" type="ORF">HOLleu_30948</name>
</gene>
<dbReference type="AlphaFoldDB" id="A0A9Q1H0Z6"/>
<keyword evidence="2" id="KW-1185">Reference proteome</keyword>
<sequence length="80" mass="9220">MKLVESFEGIAASCGRTDYIISSSPYSKNKGKFPFPGEGSFWKRRPNRNNGFVKNCWRFMFVDCSEVNGSRLQLTQLFVR</sequence>
<comment type="caution">
    <text evidence="1">The sequence shown here is derived from an EMBL/GenBank/DDBJ whole genome shotgun (WGS) entry which is preliminary data.</text>
</comment>
<reference evidence="1" key="1">
    <citation type="submission" date="2021-10" db="EMBL/GenBank/DDBJ databases">
        <title>Tropical sea cucumber genome reveals ecological adaptation and Cuvierian tubules defense mechanism.</title>
        <authorList>
            <person name="Chen T."/>
        </authorList>
    </citation>
    <scope>NUCLEOTIDE SEQUENCE</scope>
    <source>
        <strain evidence="1">Nanhai2018</strain>
        <tissue evidence="1">Muscle</tissue>
    </source>
</reference>
<evidence type="ECO:0000313" key="1">
    <source>
        <dbReference type="EMBL" id="KAJ8028650.1"/>
    </source>
</evidence>
<organism evidence="1 2">
    <name type="scientific">Holothuria leucospilota</name>
    <name type="common">Black long sea cucumber</name>
    <name type="synonym">Mertensiothuria leucospilota</name>
    <dbReference type="NCBI Taxonomy" id="206669"/>
    <lineage>
        <taxon>Eukaryota</taxon>
        <taxon>Metazoa</taxon>
        <taxon>Echinodermata</taxon>
        <taxon>Eleutherozoa</taxon>
        <taxon>Echinozoa</taxon>
        <taxon>Holothuroidea</taxon>
        <taxon>Aspidochirotacea</taxon>
        <taxon>Aspidochirotida</taxon>
        <taxon>Holothuriidae</taxon>
        <taxon>Holothuria</taxon>
    </lineage>
</organism>
<dbReference type="Proteomes" id="UP001152320">
    <property type="component" value="Chromosome 15"/>
</dbReference>
<accession>A0A9Q1H0Z6</accession>
<protein>
    <submittedName>
        <fullName evidence="1">Uncharacterized protein</fullName>
    </submittedName>
</protein>
<evidence type="ECO:0000313" key="2">
    <source>
        <dbReference type="Proteomes" id="UP001152320"/>
    </source>
</evidence>